<dbReference type="InterPro" id="IPR027443">
    <property type="entry name" value="IPNS-like_sf"/>
</dbReference>
<dbReference type="PROSITE" id="PS51471">
    <property type="entry name" value="FE2OG_OXY"/>
    <property type="match status" value="1"/>
</dbReference>
<sequence>MAPVLDPPKTVDWMGKKVPVWSMQTIDYGLLLSQDPAEVDKVVNACLEDGYFSLDLRGIDGRRMLSDHQETLKLMKRFFDAPIEAKNEFGLISSHLGYEPVGSRTGVAAGSKDGYEMLKVSRDEIQQDSPRIPAPVKNSTDMQILENAIGSCNTITKVILSALSTGLHLTGAGRFENSHRNERRSTTTLSMMHYLPLEDLAGQNRLGHQKHTDISSLTLLFSEQWGLQIRPPGTCGAREMGFVEPRAGHAFVHVGDSLRFASGMKFQSCIHRVVPFDPAEHRYSVAYFLRAEDDAMFVDSEGRAITAGQWHDEKFKAFTDPELWQAMAPKSMILGGMKEDGADEPVVAEPAAAAADAPDCGCGPKALPVAVQV</sequence>
<evidence type="ECO:0000256" key="2">
    <source>
        <dbReference type="RuleBase" id="RU003682"/>
    </source>
</evidence>
<feature type="domain" description="Fe2OG dioxygenase" evidence="3">
    <location>
        <begin position="184"/>
        <end position="291"/>
    </location>
</feature>
<dbReference type="Gene3D" id="2.60.120.330">
    <property type="entry name" value="B-lactam Antibiotic, Isopenicillin N Synthase, Chain"/>
    <property type="match status" value="1"/>
</dbReference>
<dbReference type="FunFam" id="2.60.120.330:FF:000152">
    <property type="entry name" value="Oxidoreductase, 2OG-Fe(II) oxygenase family, putative"/>
    <property type="match status" value="1"/>
</dbReference>
<evidence type="ECO:0000259" key="3">
    <source>
        <dbReference type="PROSITE" id="PS51471"/>
    </source>
</evidence>
<keyword evidence="2" id="KW-0408">Iron</keyword>
<dbReference type="Pfam" id="PF03171">
    <property type="entry name" value="2OG-FeII_Oxy"/>
    <property type="match status" value="1"/>
</dbReference>
<comment type="similarity">
    <text evidence="1 2">Belongs to the iron/ascorbate-dependent oxidoreductase family.</text>
</comment>
<dbReference type="GO" id="GO:0046872">
    <property type="term" value="F:metal ion binding"/>
    <property type="evidence" value="ECO:0007669"/>
    <property type="project" value="UniProtKB-KW"/>
</dbReference>
<protein>
    <recommendedName>
        <fullName evidence="3">Fe2OG dioxygenase domain-containing protein</fullName>
    </recommendedName>
</protein>
<dbReference type="OrthoDB" id="288590at2759"/>
<dbReference type="InterPro" id="IPR026992">
    <property type="entry name" value="DIOX_N"/>
</dbReference>
<keyword evidence="2" id="KW-0560">Oxidoreductase</keyword>
<dbReference type="GO" id="GO:0016491">
    <property type="term" value="F:oxidoreductase activity"/>
    <property type="evidence" value="ECO:0007669"/>
    <property type="project" value="UniProtKB-KW"/>
</dbReference>
<dbReference type="InterPro" id="IPR005123">
    <property type="entry name" value="Oxoglu/Fe-dep_dioxygenase_dom"/>
</dbReference>
<organism evidence="4 5">
    <name type="scientific">Plectosphaerella cucumerina</name>
    <dbReference type="NCBI Taxonomy" id="40658"/>
    <lineage>
        <taxon>Eukaryota</taxon>
        <taxon>Fungi</taxon>
        <taxon>Dikarya</taxon>
        <taxon>Ascomycota</taxon>
        <taxon>Pezizomycotina</taxon>
        <taxon>Sordariomycetes</taxon>
        <taxon>Hypocreomycetidae</taxon>
        <taxon>Glomerellales</taxon>
        <taxon>Plectosphaerellaceae</taxon>
        <taxon>Plectosphaerella</taxon>
    </lineage>
</organism>
<keyword evidence="5" id="KW-1185">Reference proteome</keyword>
<evidence type="ECO:0000313" key="5">
    <source>
        <dbReference type="Proteomes" id="UP000813385"/>
    </source>
</evidence>
<accession>A0A8K0TQ09</accession>
<evidence type="ECO:0000256" key="1">
    <source>
        <dbReference type="ARBA" id="ARBA00008056"/>
    </source>
</evidence>
<dbReference type="EMBL" id="JAGPXD010000001">
    <property type="protein sequence ID" value="KAH7375252.1"/>
    <property type="molecule type" value="Genomic_DNA"/>
</dbReference>
<dbReference type="InterPro" id="IPR050231">
    <property type="entry name" value="Iron_ascorbate_oxido_reductase"/>
</dbReference>
<name>A0A8K0TQ09_9PEZI</name>
<dbReference type="PANTHER" id="PTHR47990">
    <property type="entry name" value="2-OXOGLUTARATE (2OG) AND FE(II)-DEPENDENT OXYGENASE SUPERFAMILY PROTEIN-RELATED"/>
    <property type="match status" value="1"/>
</dbReference>
<comment type="caution">
    <text evidence="4">The sequence shown here is derived from an EMBL/GenBank/DDBJ whole genome shotgun (WGS) entry which is preliminary data.</text>
</comment>
<reference evidence="4" key="1">
    <citation type="journal article" date="2021" name="Nat. Commun.">
        <title>Genetic determinants of endophytism in the Arabidopsis root mycobiome.</title>
        <authorList>
            <person name="Mesny F."/>
            <person name="Miyauchi S."/>
            <person name="Thiergart T."/>
            <person name="Pickel B."/>
            <person name="Atanasova L."/>
            <person name="Karlsson M."/>
            <person name="Huettel B."/>
            <person name="Barry K.W."/>
            <person name="Haridas S."/>
            <person name="Chen C."/>
            <person name="Bauer D."/>
            <person name="Andreopoulos W."/>
            <person name="Pangilinan J."/>
            <person name="LaButti K."/>
            <person name="Riley R."/>
            <person name="Lipzen A."/>
            <person name="Clum A."/>
            <person name="Drula E."/>
            <person name="Henrissat B."/>
            <person name="Kohler A."/>
            <person name="Grigoriev I.V."/>
            <person name="Martin F.M."/>
            <person name="Hacquard S."/>
        </authorList>
    </citation>
    <scope>NUCLEOTIDE SEQUENCE</scope>
    <source>
        <strain evidence="4">MPI-CAGE-AT-0016</strain>
    </source>
</reference>
<dbReference type="SUPFAM" id="SSF51197">
    <property type="entry name" value="Clavaminate synthase-like"/>
    <property type="match status" value="1"/>
</dbReference>
<dbReference type="InterPro" id="IPR044861">
    <property type="entry name" value="IPNS-like_FE2OG_OXY"/>
</dbReference>
<gene>
    <name evidence="4" type="ORF">B0T11DRAFT_7488</name>
</gene>
<proteinExistence type="inferred from homology"/>
<dbReference type="Proteomes" id="UP000813385">
    <property type="component" value="Unassembled WGS sequence"/>
</dbReference>
<dbReference type="GO" id="GO:0044283">
    <property type="term" value="P:small molecule biosynthetic process"/>
    <property type="evidence" value="ECO:0007669"/>
    <property type="project" value="UniProtKB-ARBA"/>
</dbReference>
<dbReference type="AlphaFoldDB" id="A0A8K0TQ09"/>
<keyword evidence="2" id="KW-0479">Metal-binding</keyword>
<dbReference type="Pfam" id="PF14226">
    <property type="entry name" value="DIOX_N"/>
    <property type="match status" value="1"/>
</dbReference>
<evidence type="ECO:0000313" key="4">
    <source>
        <dbReference type="EMBL" id="KAH7375252.1"/>
    </source>
</evidence>